<dbReference type="Gene3D" id="1.20.1250.20">
    <property type="entry name" value="MFS general substrate transporter like domains"/>
    <property type="match status" value="1"/>
</dbReference>
<keyword evidence="3" id="KW-0472">Membrane</keyword>
<feature type="transmembrane region" description="Helical" evidence="3">
    <location>
        <begin position="37"/>
        <end position="60"/>
    </location>
</feature>
<feature type="compositionally biased region" description="Basic and acidic residues" evidence="2">
    <location>
        <begin position="217"/>
        <end position="228"/>
    </location>
</feature>
<reference evidence="5" key="1">
    <citation type="submission" date="2016-06" db="UniProtKB">
        <authorList>
            <consortium name="WormBaseParasite"/>
        </authorList>
    </citation>
    <scope>IDENTIFICATION</scope>
</reference>
<dbReference type="PANTHER" id="PTHR11360">
    <property type="entry name" value="MONOCARBOXYLATE TRANSPORTER"/>
    <property type="match status" value="1"/>
</dbReference>
<dbReference type="AlphaFoldDB" id="A0A183TCW9"/>
<evidence type="ECO:0000259" key="4">
    <source>
        <dbReference type="PROSITE" id="PS50850"/>
    </source>
</evidence>
<keyword evidence="3" id="KW-1133">Transmembrane helix</keyword>
<dbReference type="InterPro" id="IPR011701">
    <property type="entry name" value="MFS"/>
</dbReference>
<protein>
    <submittedName>
        <fullName evidence="5">MFS domain-containing protein</fullName>
    </submittedName>
</protein>
<feature type="region of interest" description="Disordered" evidence="2">
    <location>
        <begin position="181"/>
        <end position="255"/>
    </location>
</feature>
<feature type="transmembrane region" description="Helical" evidence="3">
    <location>
        <begin position="136"/>
        <end position="156"/>
    </location>
</feature>
<dbReference type="GO" id="GO:0016020">
    <property type="term" value="C:membrane"/>
    <property type="evidence" value="ECO:0007669"/>
    <property type="project" value="UniProtKB-SubCell"/>
</dbReference>
<proteinExistence type="predicted"/>
<name>A0A183TCW9_SCHSO</name>
<accession>A0A183TCW9</accession>
<comment type="subcellular location">
    <subcellularLocation>
        <location evidence="1">Membrane</location>
        <topology evidence="1">Multi-pass membrane protein</topology>
    </subcellularLocation>
</comment>
<dbReference type="WBParaSite" id="SSLN_0001485901-mRNA-1">
    <property type="protein sequence ID" value="SSLN_0001485901-mRNA-1"/>
    <property type="gene ID" value="SSLN_0001485901"/>
</dbReference>
<dbReference type="SUPFAM" id="SSF103473">
    <property type="entry name" value="MFS general substrate transporter"/>
    <property type="match status" value="1"/>
</dbReference>
<organism evidence="5">
    <name type="scientific">Schistocephalus solidus</name>
    <name type="common">Tapeworm</name>
    <dbReference type="NCBI Taxonomy" id="70667"/>
    <lineage>
        <taxon>Eukaryota</taxon>
        <taxon>Metazoa</taxon>
        <taxon>Spiralia</taxon>
        <taxon>Lophotrochozoa</taxon>
        <taxon>Platyhelminthes</taxon>
        <taxon>Cestoda</taxon>
        <taxon>Eucestoda</taxon>
        <taxon>Diphyllobothriidea</taxon>
        <taxon>Diphyllobothriidae</taxon>
        <taxon>Schistocephalus</taxon>
    </lineage>
</organism>
<keyword evidence="3" id="KW-0812">Transmembrane</keyword>
<sequence length="255" mass="27265">LVNKFGCRTIGVTGALLASVSVFASAFAPTIEVMLVIYGVIAGISFGFLHLPTVVSVSFYFDSKRALAIGIAVCGSPIGAMIFAPLTETLLSVWQLARRVDPNAFTASVPPPSANTQIKVYQESAWRSVYGWSNTFIFLSGILLNCAVLACLYRPLTPAIMLKPMTQEDVDAIAPFFMAEGKGGEEGPAADQEVTTSIGRDLQHQPLIEEEEEDEEQREKEEEKKKAALDVAEGGDSLAPGPAAAETAELSQQPP</sequence>
<dbReference type="PANTHER" id="PTHR11360:SF238">
    <property type="entry name" value="SD10469P"/>
    <property type="match status" value="1"/>
</dbReference>
<feature type="transmembrane region" description="Helical" evidence="3">
    <location>
        <begin position="12"/>
        <end position="31"/>
    </location>
</feature>
<evidence type="ECO:0000313" key="5">
    <source>
        <dbReference type="WBParaSite" id="SSLN_0001485901-mRNA-1"/>
    </source>
</evidence>
<evidence type="ECO:0000256" key="3">
    <source>
        <dbReference type="SAM" id="Phobius"/>
    </source>
</evidence>
<dbReference type="InterPro" id="IPR036259">
    <property type="entry name" value="MFS_trans_sf"/>
</dbReference>
<dbReference type="GO" id="GO:0008028">
    <property type="term" value="F:monocarboxylic acid transmembrane transporter activity"/>
    <property type="evidence" value="ECO:0007669"/>
    <property type="project" value="TreeGrafter"/>
</dbReference>
<evidence type="ECO:0000256" key="1">
    <source>
        <dbReference type="ARBA" id="ARBA00004141"/>
    </source>
</evidence>
<dbReference type="InterPro" id="IPR020846">
    <property type="entry name" value="MFS_dom"/>
</dbReference>
<feature type="domain" description="Major facilitator superfamily (MFS) profile" evidence="4">
    <location>
        <begin position="1"/>
        <end position="158"/>
    </location>
</feature>
<dbReference type="PROSITE" id="PS50850">
    <property type="entry name" value="MFS"/>
    <property type="match status" value="1"/>
</dbReference>
<evidence type="ECO:0000256" key="2">
    <source>
        <dbReference type="SAM" id="MobiDB-lite"/>
    </source>
</evidence>
<dbReference type="Pfam" id="PF07690">
    <property type="entry name" value="MFS_1"/>
    <property type="match status" value="1"/>
</dbReference>
<dbReference type="InterPro" id="IPR050327">
    <property type="entry name" value="Proton-linked_MCT"/>
</dbReference>
<feature type="transmembrane region" description="Helical" evidence="3">
    <location>
        <begin position="67"/>
        <end position="86"/>
    </location>
</feature>